<evidence type="ECO:0008006" key="3">
    <source>
        <dbReference type="Google" id="ProtNLM"/>
    </source>
</evidence>
<dbReference type="RefSeq" id="WP_244641000.1">
    <property type="nucleotide sequence ID" value="NZ_BMEZ01000005.1"/>
</dbReference>
<dbReference type="AlphaFoldDB" id="A0A2T6B2R8"/>
<gene>
    <name evidence="1" type="ORF">C8N44_105183</name>
</gene>
<name>A0A2T6B2R8_9RHOB</name>
<reference evidence="1 2" key="1">
    <citation type="submission" date="2018-04" db="EMBL/GenBank/DDBJ databases">
        <title>Genomic Encyclopedia of Archaeal and Bacterial Type Strains, Phase II (KMG-II): from individual species to whole genera.</title>
        <authorList>
            <person name="Goeker M."/>
        </authorList>
    </citation>
    <scope>NUCLEOTIDE SEQUENCE [LARGE SCALE GENOMIC DNA]</scope>
    <source>
        <strain evidence="1 2">DSM 29329</strain>
    </source>
</reference>
<dbReference type="EMBL" id="QBKN01000005">
    <property type="protein sequence ID" value="PTX50323.1"/>
    <property type="molecule type" value="Genomic_DNA"/>
</dbReference>
<protein>
    <recommendedName>
        <fullName evidence="3">Cache domain-containing protein</fullName>
    </recommendedName>
</protein>
<keyword evidence="2" id="KW-1185">Reference proteome</keyword>
<accession>A0A2T6B2R8</accession>
<comment type="caution">
    <text evidence="1">The sequence shown here is derived from an EMBL/GenBank/DDBJ whole genome shotgun (WGS) entry which is preliminary data.</text>
</comment>
<evidence type="ECO:0000313" key="2">
    <source>
        <dbReference type="Proteomes" id="UP000244069"/>
    </source>
</evidence>
<proteinExistence type="predicted"/>
<sequence>MDYRSAMEGYLDQSIAPWASDPVLVSAIQKQNAQTAGYDSAEIDRLDQAWRSEVGMSETPTIDPVVTGVAADFLREHVAASGGTITEIFVMDAQGLNVAASAVTSDYWQGDEAKFTETYNAGPEAVHFGDVEFDESSQTYQAQISLTITDESGKPVGAMTVGIVADALM</sequence>
<dbReference type="Gene3D" id="3.30.450.20">
    <property type="entry name" value="PAS domain"/>
    <property type="match status" value="1"/>
</dbReference>
<organism evidence="1 2">
    <name type="scientific">Allosediminivita pacifica</name>
    <dbReference type="NCBI Taxonomy" id="1267769"/>
    <lineage>
        <taxon>Bacteria</taxon>
        <taxon>Pseudomonadati</taxon>
        <taxon>Pseudomonadota</taxon>
        <taxon>Alphaproteobacteria</taxon>
        <taxon>Rhodobacterales</taxon>
        <taxon>Paracoccaceae</taxon>
        <taxon>Allosediminivita</taxon>
    </lineage>
</organism>
<evidence type="ECO:0000313" key="1">
    <source>
        <dbReference type="EMBL" id="PTX50323.1"/>
    </source>
</evidence>
<dbReference type="Proteomes" id="UP000244069">
    <property type="component" value="Unassembled WGS sequence"/>
</dbReference>